<protein>
    <submittedName>
        <fullName evidence="1">PiggyBac transposable element-derived protein 4-like</fullName>
    </submittedName>
</protein>
<sequence>MTGSRFIEDTQNSYKPDMNLIVDGQLFLTKYILILYKSNNCTLTIYKFKPIKKVIILNSKHKSVKINNDRKPKLNSASISPIKWQEFLQEEKENLQGISSGQVTL</sequence>
<proteinExistence type="predicted"/>
<dbReference type="AlphaFoldDB" id="A0ABD2CU76"/>
<name>A0ABD2CU76_VESMC</name>
<dbReference type="Proteomes" id="UP001607303">
    <property type="component" value="Unassembled WGS sequence"/>
</dbReference>
<comment type="caution">
    <text evidence="1">The sequence shown here is derived from an EMBL/GenBank/DDBJ whole genome shotgun (WGS) entry which is preliminary data.</text>
</comment>
<dbReference type="EMBL" id="JAYRBN010000031">
    <property type="protein sequence ID" value="KAL2748689.1"/>
    <property type="molecule type" value="Genomic_DNA"/>
</dbReference>
<organism evidence="1 2">
    <name type="scientific">Vespula maculifrons</name>
    <name type="common">Eastern yellow jacket</name>
    <name type="synonym">Wasp</name>
    <dbReference type="NCBI Taxonomy" id="7453"/>
    <lineage>
        <taxon>Eukaryota</taxon>
        <taxon>Metazoa</taxon>
        <taxon>Ecdysozoa</taxon>
        <taxon>Arthropoda</taxon>
        <taxon>Hexapoda</taxon>
        <taxon>Insecta</taxon>
        <taxon>Pterygota</taxon>
        <taxon>Neoptera</taxon>
        <taxon>Endopterygota</taxon>
        <taxon>Hymenoptera</taxon>
        <taxon>Apocrita</taxon>
        <taxon>Aculeata</taxon>
        <taxon>Vespoidea</taxon>
        <taxon>Vespidae</taxon>
        <taxon>Vespinae</taxon>
        <taxon>Vespula</taxon>
    </lineage>
</organism>
<keyword evidence="2" id="KW-1185">Reference proteome</keyword>
<evidence type="ECO:0000313" key="1">
    <source>
        <dbReference type="EMBL" id="KAL2748689.1"/>
    </source>
</evidence>
<evidence type="ECO:0000313" key="2">
    <source>
        <dbReference type="Proteomes" id="UP001607303"/>
    </source>
</evidence>
<gene>
    <name evidence="1" type="ORF">V1477_003332</name>
</gene>
<accession>A0ABD2CU76</accession>
<reference evidence="1 2" key="1">
    <citation type="journal article" date="2024" name="Ann. Entomol. Soc. Am.">
        <title>Genomic analyses of the southern and eastern yellowjacket wasps (Hymenoptera: Vespidae) reveal evolutionary signatures of social life.</title>
        <authorList>
            <person name="Catto M.A."/>
            <person name="Caine P.B."/>
            <person name="Orr S.E."/>
            <person name="Hunt B.G."/>
            <person name="Goodisman M.A.D."/>
        </authorList>
    </citation>
    <scope>NUCLEOTIDE SEQUENCE [LARGE SCALE GENOMIC DNA]</scope>
    <source>
        <strain evidence="1">232</strain>
        <tissue evidence="1">Head and thorax</tissue>
    </source>
</reference>